<accession>A0A4R6IDI9</accession>
<dbReference type="PROSITE" id="PS00806">
    <property type="entry name" value="ALDOLASE_CLASS_II_2"/>
    <property type="match status" value="1"/>
</dbReference>
<dbReference type="PIRSF" id="PIRSF001359">
    <property type="entry name" value="F_bP_aldolase_II"/>
    <property type="match status" value="1"/>
</dbReference>
<comment type="cofactor">
    <cofactor evidence="3">
        <name>Zn(2+)</name>
        <dbReference type="ChEBI" id="CHEBI:29105"/>
    </cofactor>
    <text evidence="3">Binds 2 Zn(2+) ions per subunit. One is catalytic and the other provides a structural contribution.</text>
</comment>
<organism evidence="4 5">
    <name type="scientific">Mycoplasma testudineum</name>
    <dbReference type="NCBI Taxonomy" id="244584"/>
    <lineage>
        <taxon>Bacteria</taxon>
        <taxon>Bacillati</taxon>
        <taxon>Mycoplasmatota</taxon>
        <taxon>Mollicutes</taxon>
        <taxon>Mycoplasmataceae</taxon>
        <taxon>Mycoplasma</taxon>
    </lineage>
</organism>
<keyword evidence="5" id="KW-1185">Reference proteome</keyword>
<feature type="binding site" evidence="3">
    <location>
        <position position="179"/>
    </location>
    <ligand>
        <name>Zn(2+)</name>
        <dbReference type="ChEBI" id="CHEBI:29105"/>
        <label>1</label>
        <note>catalytic</note>
    </ligand>
</feature>
<feature type="binding site" evidence="3">
    <location>
        <position position="86"/>
    </location>
    <ligand>
        <name>Zn(2+)</name>
        <dbReference type="ChEBI" id="CHEBI:29105"/>
        <label>1</label>
        <note>catalytic</note>
    </ligand>
</feature>
<feature type="binding site" evidence="2">
    <location>
        <position position="180"/>
    </location>
    <ligand>
        <name>dihydroxyacetone phosphate</name>
        <dbReference type="ChEBI" id="CHEBI:57642"/>
    </ligand>
</feature>
<reference evidence="4 5" key="1">
    <citation type="submission" date="2019-03" db="EMBL/GenBank/DDBJ databases">
        <title>Genomic Encyclopedia of Archaeal and Bacterial Type Strains, Phase II (KMG-II): from individual species to whole genera.</title>
        <authorList>
            <person name="Goeker M."/>
        </authorList>
    </citation>
    <scope>NUCLEOTIDE SEQUENCE [LARGE SCALE GENOMIC DNA]</scope>
    <source>
        <strain evidence="4 5">ATCC 700618</strain>
    </source>
</reference>
<dbReference type="OrthoDB" id="9803995at2"/>
<dbReference type="AlphaFoldDB" id="A0A4R6IDI9"/>
<dbReference type="Pfam" id="PF01116">
    <property type="entry name" value="F_bP_aldolase"/>
    <property type="match status" value="1"/>
</dbReference>
<feature type="binding site" evidence="3">
    <location>
        <position position="107"/>
    </location>
    <ligand>
        <name>Zn(2+)</name>
        <dbReference type="ChEBI" id="CHEBI:29105"/>
        <label>2</label>
    </ligand>
</feature>
<dbReference type="PANTHER" id="PTHR30304">
    <property type="entry name" value="D-TAGATOSE-1,6-BISPHOSPHATE ALDOLASE"/>
    <property type="match status" value="1"/>
</dbReference>
<dbReference type="NCBIfam" id="TIGR00167">
    <property type="entry name" value="cbbA"/>
    <property type="match status" value="1"/>
</dbReference>
<feature type="active site" description="Proton donor" evidence="1">
    <location>
        <position position="85"/>
    </location>
</feature>
<dbReference type="InterPro" id="IPR050246">
    <property type="entry name" value="Class_II_FBP_aldolase"/>
</dbReference>
<evidence type="ECO:0000256" key="2">
    <source>
        <dbReference type="PIRSR" id="PIRSR001359-2"/>
    </source>
</evidence>
<evidence type="ECO:0000256" key="1">
    <source>
        <dbReference type="PIRSR" id="PIRSR001359-1"/>
    </source>
</evidence>
<dbReference type="Proteomes" id="UP000295518">
    <property type="component" value="Unassembled WGS sequence"/>
</dbReference>
<sequence>MPLVNSKILVKHAYENGYAIPHFNMNNLEIAKAILESAQENNSPVIIAATHASLYYMGGVNSVAGLVKGLIKDLNITIPVALHLDHGQDFEIIVAALEAGFTSVMFDGSKLNFNVNATITKKVVDIAKQYDAGVEAEIGGIGGIEDGVVGNIVKADPNQVEEFKDIGVDFCAAGVNNIHGIYPENWEGLDFELISKLKQINIPLVLHGGSGISKNDVQKAIKNGISKINVNTEILYTYALGLQQYINTTDVLKNKNYDIKKISTFGIEKMKLELSNKIKEFGSYNKSNQIPI</sequence>
<evidence type="ECO:0000313" key="4">
    <source>
        <dbReference type="EMBL" id="TDO18965.1"/>
    </source>
</evidence>
<dbReference type="InterPro" id="IPR013785">
    <property type="entry name" value="Aldolase_TIM"/>
</dbReference>
<feature type="binding site" evidence="2">
    <location>
        <begin position="208"/>
        <end position="210"/>
    </location>
    <ligand>
        <name>dihydroxyacetone phosphate</name>
        <dbReference type="ChEBI" id="CHEBI:57642"/>
    </ligand>
</feature>
<dbReference type="Gene3D" id="3.20.20.70">
    <property type="entry name" value="Aldolase class I"/>
    <property type="match status" value="1"/>
</dbReference>
<dbReference type="InterPro" id="IPR000771">
    <property type="entry name" value="FBA_II"/>
</dbReference>
<gene>
    <name evidence="4" type="ORF">EI74_0846</name>
</gene>
<dbReference type="PANTHER" id="PTHR30304:SF0">
    <property type="entry name" value="D-TAGATOSE-1,6-BISPHOSPHATE ALDOLASE SUBUNIT GATY-RELATED"/>
    <property type="match status" value="1"/>
</dbReference>
<dbReference type="CDD" id="cd00947">
    <property type="entry name" value="TBP_aldolase_IIB"/>
    <property type="match status" value="1"/>
</dbReference>
<feature type="binding site" evidence="2">
    <location>
        <begin position="229"/>
        <end position="232"/>
    </location>
    <ligand>
        <name>dihydroxyacetone phosphate</name>
        <dbReference type="ChEBI" id="CHEBI:57642"/>
    </ligand>
</feature>
<comment type="caution">
    <text evidence="4">The sequence shown here is derived from an EMBL/GenBank/DDBJ whole genome shotgun (WGS) entry which is preliminary data.</text>
</comment>
<keyword evidence="3" id="KW-0479">Metal-binding</keyword>
<evidence type="ECO:0000256" key="3">
    <source>
        <dbReference type="PIRSR" id="PIRSR001359-3"/>
    </source>
</evidence>
<dbReference type="EMBL" id="SNWN01000017">
    <property type="protein sequence ID" value="TDO18965.1"/>
    <property type="molecule type" value="Genomic_DNA"/>
</dbReference>
<name>A0A4R6IDI9_9MOLU</name>
<keyword evidence="3" id="KW-0862">Zinc</keyword>
<protein>
    <submittedName>
        <fullName evidence="4">Fructose-bisphosphate aldolase class II</fullName>
    </submittedName>
</protein>
<dbReference type="GO" id="GO:0016832">
    <property type="term" value="F:aldehyde-lyase activity"/>
    <property type="evidence" value="ECO:0007669"/>
    <property type="project" value="InterPro"/>
</dbReference>
<dbReference type="RefSeq" id="WP_094254975.1">
    <property type="nucleotide sequence ID" value="NZ_NNCE01000009.1"/>
</dbReference>
<feature type="binding site" evidence="3">
    <location>
        <position position="207"/>
    </location>
    <ligand>
        <name>Zn(2+)</name>
        <dbReference type="ChEBI" id="CHEBI:29105"/>
        <label>1</label>
        <note>catalytic</note>
    </ligand>
</feature>
<dbReference type="GO" id="GO:0008270">
    <property type="term" value="F:zinc ion binding"/>
    <property type="evidence" value="ECO:0007669"/>
    <property type="project" value="InterPro"/>
</dbReference>
<feature type="binding site" evidence="3">
    <location>
        <position position="137"/>
    </location>
    <ligand>
        <name>Zn(2+)</name>
        <dbReference type="ChEBI" id="CHEBI:29105"/>
        <label>2</label>
    </ligand>
</feature>
<proteinExistence type="predicted"/>
<dbReference type="SUPFAM" id="SSF51569">
    <property type="entry name" value="Aldolase"/>
    <property type="match status" value="1"/>
</dbReference>
<evidence type="ECO:0000313" key="5">
    <source>
        <dbReference type="Proteomes" id="UP000295518"/>
    </source>
</evidence>
<dbReference type="GO" id="GO:0005975">
    <property type="term" value="P:carbohydrate metabolic process"/>
    <property type="evidence" value="ECO:0007669"/>
    <property type="project" value="InterPro"/>
</dbReference>